<evidence type="ECO:0000313" key="11">
    <source>
        <dbReference type="Proteomes" id="UP001562354"/>
    </source>
</evidence>
<evidence type="ECO:0000256" key="7">
    <source>
        <dbReference type="ARBA" id="ARBA00023242"/>
    </source>
</evidence>
<evidence type="ECO:0000259" key="9">
    <source>
        <dbReference type="PROSITE" id="PS50048"/>
    </source>
</evidence>
<keyword evidence="11" id="KW-1185">Reference proteome</keyword>
<feature type="domain" description="Zn(2)-C6 fungal-type" evidence="9">
    <location>
        <begin position="38"/>
        <end position="68"/>
    </location>
</feature>
<comment type="caution">
    <text evidence="10">The sequence shown here is derived from an EMBL/GenBank/DDBJ whole genome shotgun (WGS) entry which is preliminary data.</text>
</comment>
<feature type="region of interest" description="Disordered" evidence="8">
    <location>
        <begin position="99"/>
        <end position="121"/>
    </location>
</feature>
<feature type="region of interest" description="Disordered" evidence="8">
    <location>
        <begin position="1"/>
        <end position="38"/>
    </location>
</feature>
<dbReference type="InterPro" id="IPR007219">
    <property type="entry name" value="XnlR_reg_dom"/>
</dbReference>
<proteinExistence type="predicted"/>
<dbReference type="GeneID" id="95980230"/>
<evidence type="ECO:0000256" key="2">
    <source>
        <dbReference type="ARBA" id="ARBA00022723"/>
    </source>
</evidence>
<organism evidence="10 11">
    <name type="scientific">Neodothiora populina</name>
    <dbReference type="NCBI Taxonomy" id="2781224"/>
    <lineage>
        <taxon>Eukaryota</taxon>
        <taxon>Fungi</taxon>
        <taxon>Dikarya</taxon>
        <taxon>Ascomycota</taxon>
        <taxon>Pezizomycotina</taxon>
        <taxon>Dothideomycetes</taxon>
        <taxon>Dothideomycetidae</taxon>
        <taxon>Dothideales</taxon>
        <taxon>Dothioraceae</taxon>
        <taxon>Neodothiora</taxon>
    </lineage>
</organism>
<dbReference type="Pfam" id="PF04082">
    <property type="entry name" value="Fungal_trans"/>
    <property type="match status" value="1"/>
</dbReference>
<dbReference type="PROSITE" id="PS00463">
    <property type="entry name" value="ZN2_CY6_FUNGAL_1"/>
    <property type="match status" value="1"/>
</dbReference>
<keyword evidence="2" id="KW-0479">Metal-binding</keyword>
<evidence type="ECO:0000256" key="4">
    <source>
        <dbReference type="ARBA" id="ARBA00023015"/>
    </source>
</evidence>
<dbReference type="EMBL" id="JBFMKM010000010">
    <property type="protein sequence ID" value="KAL1303087.1"/>
    <property type="molecule type" value="Genomic_DNA"/>
</dbReference>
<sequence>MQTTLPNTSPASNGDARKTAATSTVGLADNPRKRQRTACDRCKNRKQRCDNLHPQCSNCTKAGLECTKPPETEAYRLNSNYTKTLEDHVATLEARLATYEQQAQQQPQLTPSPLESSGSRSHSVADIVGLLSLGNAEAPSYIGSSSGYSMATNLGDMVQATIWNKALWMPAAPGEIASIINDDQAVGPEKRPLTGAPARRITISELHNNAAEPPSDALGTRLIEAYLVRIHPRFPFLIRSDLWDYHRKRNTLGTEPAKAEDGFSLFVLYMVYAIGALNLRLTEAYKNTPPEKFYISALKHVSSARESSSIHNVEAMVLLILYHFRSESHYGLWHMTGLAMRTVTDLGLHRHASTRHLPPFVAQLRRRLFWSLYSLEGTLASTLGRPLSLSDCDIDQPLPLSIDDDVRSDGVLCEHIALPGREAYPYTNMSQSILLFQLRRFESRVQRTVYRVDRATSSLLPKLYPLYHELEAWHASIPPELANRELDRPLLNYHKTMRLLLQPFLGLLDPADPYFQQCIVSAGQICQIHKRLHQSPEYGHSFIAVHTIFVSGITLLYCLWLGREKVWSFGVSNNLRACSCVLSIMGERSPWVRRYRDVYESLVEATMAALDTPNGSDTSNRQVLNAWEGFSFEGLDGLDDGAWNMARELAGWIDA</sequence>
<evidence type="ECO:0000256" key="6">
    <source>
        <dbReference type="ARBA" id="ARBA00023163"/>
    </source>
</evidence>
<keyword evidence="4" id="KW-0805">Transcription regulation</keyword>
<feature type="compositionally biased region" description="Polar residues" evidence="8">
    <location>
        <begin position="1"/>
        <end position="12"/>
    </location>
</feature>
<dbReference type="PANTHER" id="PTHR47782:SF12">
    <property type="entry name" value="ZN(II)2CYS6 TRANSCRIPTION FACTOR (EUROFUNG)"/>
    <property type="match status" value="1"/>
</dbReference>
<name>A0ABR3PAB3_9PEZI</name>
<comment type="subcellular location">
    <subcellularLocation>
        <location evidence="1">Nucleus</location>
    </subcellularLocation>
</comment>
<dbReference type="CDD" id="cd00067">
    <property type="entry name" value="GAL4"/>
    <property type="match status" value="1"/>
</dbReference>
<dbReference type="InterPro" id="IPR052202">
    <property type="entry name" value="Yeast_MetPath_Reg"/>
</dbReference>
<keyword evidence="7" id="KW-0539">Nucleus</keyword>
<dbReference type="InterPro" id="IPR036864">
    <property type="entry name" value="Zn2-C6_fun-type_DNA-bd_sf"/>
</dbReference>
<dbReference type="SMART" id="SM00906">
    <property type="entry name" value="Fungal_trans"/>
    <property type="match status" value="1"/>
</dbReference>
<keyword evidence="3" id="KW-0862">Zinc</keyword>
<dbReference type="PROSITE" id="PS50048">
    <property type="entry name" value="ZN2_CY6_FUNGAL_2"/>
    <property type="match status" value="1"/>
</dbReference>
<dbReference type="RefSeq" id="XP_069199362.1">
    <property type="nucleotide sequence ID" value="XM_069348341.1"/>
</dbReference>
<keyword evidence="5" id="KW-0238">DNA-binding</keyword>
<feature type="compositionally biased region" description="Low complexity" evidence="8">
    <location>
        <begin position="99"/>
        <end position="117"/>
    </location>
</feature>
<accession>A0ABR3PAB3</accession>
<evidence type="ECO:0000256" key="8">
    <source>
        <dbReference type="SAM" id="MobiDB-lite"/>
    </source>
</evidence>
<dbReference type="SMART" id="SM00066">
    <property type="entry name" value="GAL4"/>
    <property type="match status" value="1"/>
</dbReference>
<dbReference type="Gene3D" id="4.10.240.10">
    <property type="entry name" value="Zn(2)-C6 fungal-type DNA-binding domain"/>
    <property type="match status" value="1"/>
</dbReference>
<gene>
    <name evidence="10" type="ORF">AAFC00_006531</name>
</gene>
<evidence type="ECO:0000256" key="3">
    <source>
        <dbReference type="ARBA" id="ARBA00022833"/>
    </source>
</evidence>
<dbReference type="InterPro" id="IPR001138">
    <property type="entry name" value="Zn2Cys6_DnaBD"/>
</dbReference>
<dbReference type="CDD" id="cd12148">
    <property type="entry name" value="fungal_TF_MHR"/>
    <property type="match status" value="1"/>
</dbReference>
<evidence type="ECO:0000313" key="10">
    <source>
        <dbReference type="EMBL" id="KAL1303087.1"/>
    </source>
</evidence>
<dbReference type="PANTHER" id="PTHR47782">
    <property type="entry name" value="ZN(II)2CYS6 TRANSCRIPTION FACTOR (EUROFUNG)-RELATED"/>
    <property type="match status" value="1"/>
</dbReference>
<protein>
    <recommendedName>
        <fullName evidence="9">Zn(2)-C6 fungal-type domain-containing protein</fullName>
    </recommendedName>
</protein>
<dbReference type="Pfam" id="PF00172">
    <property type="entry name" value="Zn_clus"/>
    <property type="match status" value="1"/>
</dbReference>
<keyword evidence="6" id="KW-0804">Transcription</keyword>
<evidence type="ECO:0000256" key="1">
    <source>
        <dbReference type="ARBA" id="ARBA00004123"/>
    </source>
</evidence>
<dbReference type="Proteomes" id="UP001562354">
    <property type="component" value="Unassembled WGS sequence"/>
</dbReference>
<reference evidence="10 11" key="1">
    <citation type="submission" date="2024-07" db="EMBL/GenBank/DDBJ databases">
        <title>Draft sequence of the Neodothiora populina.</title>
        <authorList>
            <person name="Drown D.D."/>
            <person name="Schuette U.S."/>
            <person name="Buechlein A.B."/>
            <person name="Rusch D.R."/>
            <person name="Winton L.W."/>
            <person name="Adams G.A."/>
        </authorList>
    </citation>
    <scope>NUCLEOTIDE SEQUENCE [LARGE SCALE GENOMIC DNA]</scope>
    <source>
        <strain evidence="10 11">CPC 39397</strain>
    </source>
</reference>
<evidence type="ECO:0000256" key="5">
    <source>
        <dbReference type="ARBA" id="ARBA00023125"/>
    </source>
</evidence>
<dbReference type="SUPFAM" id="SSF57701">
    <property type="entry name" value="Zn2/Cys6 DNA-binding domain"/>
    <property type="match status" value="1"/>
</dbReference>